<dbReference type="AlphaFoldDB" id="A0A0N0V5Z7"/>
<evidence type="ECO:0000259" key="2">
    <source>
        <dbReference type="PROSITE" id="PS50076"/>
    </source>
</evidence>
<dbReference type="SUPFAM" id="SSF46565">
    <property type="entry name" value="Chaperone J-domain"/>
    <property type="match status" value="1"/>
</dbReference>
<dbReference type="PROSITE" id="PS50076">
    <property type="entry name" value="DNAJ_2"/>
    <property type="match status" value="1"/>
</dbReference>
<dbReference type="Proteomes" id="UP000037904">
    <property type="component" value="Unassembled WGS sequence"/>
</dbReference>
<feature type="region of interest" description="Disordered" evidence="1">
    <location>
        <begin position="221"/>
        <end position="265"/>
    </location>
</feature>
<accession>A0A0N0V5Z7</accession>
<feature type="compositionally biased region" description="Polar residues" evidence="1">
    <location>
        <begin position="410"/>
        <end position="419"/>
    </location>
</feature>
<feature type="compositionally biased region" description="Basic and acidic residues" evidence="1">
    <location>
        <begin position="391"/>
        <end position="401"/>
    </location>
</feature>
<protein>
    <recommendedName>
        <fullName evidence="2">J domain-containing protein</fullName>
    </recommendedName>
</protein>
<dbReference type="InterPro" id="IPR036869">
    <property type="entry name" value="J_dom_sf"/>
</dbReference>
<evidence type="ECO:0000256" key="1">
    <source>
        <dbReference type="SAM" id="MobiDB-lite"/>
    </source>
</evidence>
<keyword evidence="4" id="KW-1185">Reference proteome</keyword>
<name>A0A0N0V5Z7_FUSLA</name>
<organism evidence="3 4">
    <name type="scientific">Fusarium langsethiae</name>
    <dbReference type="NCBI Taxonomy" id="179993"/>
    <lineage>
        <taxon>Eukaryota</taxon>
        <taxon>Fungi</taxon>
        <taxon>Dikarya</taxon>
        <taxon>Ascomycota</taxon>
        <taxon>Pezizomycotina</taxon>
        <taxon>Sordariomycetes</taxon>
        <taxon>Hypocreomycetidae</taxon>
        <taxon>Hypocreales</taxon>
        <taxon>Nectriaceae</taxon>
        <taxon>Fusarium</taxon>
    </lineage>
</organism>
<dbReference type="EMBL" id="JXCE01000194">
    <property type="protein sequence ID" value="KPA39431.1"/>
    <property type="molecule type" value="Genomic_DNA"/>
</dbReference>
<evidence type="ECO:0000313" key="3">
    <source>
        <dbReference type="EMBL" id="KPA39431.1"/>
    </source>
</evidence>
<dbReference type="Pfam" id="PF00226">
    <property type="entry name" value="DnaJ"/>
    <property type="match status" value="1"/>
</dbReference>
<dbReference type="InterPro" id="IPR001623">
    <property type="entry name" value="DnaJ_domain"/>
</dbReference>
<reference evidence="3 4" key="1">
    <citation type="submission" date="2015-04" db="EMBL/GenBank/DDBJ databases">
        <title>The draft genome sequence of Fusarium langsethiae, a T-2/HT-2 mycotoxin producer.</title>
        <authorList>
            <person name="Lysoe E."/>
            <person name="Divon H.H."/>
            <person name="Terzi V."/>
            <person name="Orru L."/>
            <person name="Lamontanara A."/>
            <person name="Kolseth A.-K."/>
            <person name="Frandsen R.J."/>
            <person name="Nielsen K."/>
            <person name="Thrane U."/>
        </authorList>
    </citation>
    <scope>NUCLEOTIDE SEQUENCE [LARGE SCALE GENOMIC DNA]</scope>
    <source>
        <strain evidence="3 4">Fl201059</strain>
    </source>
</reference>
<dbReference type="CDD" id="cd06257">
    <property type="entry name" value="DnaJ"/>
    <property type="match status" value="1"/>
</dbReference>
<evidence type="ECO:0000313" key="4">
    <source>
        <dbReference type="Proteomes" id="UP000037904"/>
    </source>
</evidence>
<feature type="compositionally biased region" description="Acidic residues" evidence="1">
    <location>
        <begin position="247"/>
        <end position="265"/>
    </location>
</feature>
<dbReference type="Gene3D" id="1.10.287.110">
    <property type="entry name" value="DnaJ domain"/>
    <property type="match status" value="1"/>
</dbReference>
<gene>
    <name evidence="3" type="ORF">FLAG1_07707</name>
</gene>
<feature type="domain" description="J" evidence="2">
    <location>
        <begin position="163"/>
        <end position="237"/>
    </location>
</feature>
<feature type="compositionally biased region" description="Basic and acidic residues" evidence="1">
    <location>
        <begin position="22"/>
        <end position="32"/>
    </location>
</feature>
<proteinExistence type="predicted"/>
<feature type="compositionally biased region" description="Polar residues" evidence="1">
    <location>
        <begin position="1"/>
        <end position="18"/>
    </location>
</feature>
<sequence>MTAMASHSSALTGYQQPSVEDASEKENHDRKTARLSIPYGSSLLVLNDINLQDAITAARPKIVDSWLKNELKSVKAKDLETYRERLSSDNQINRISSQVLNEWKRGKRKTVGEIASQIRKNKEVIEFFVEYAFDQCMLKIESPQREAREEIERILMVQKEQGNEYEILGIDKKVTRSQLMQRRREILSAVHPDKNKDSEATNCTQAVNDAADILLQKNQESYQPPAGRPRGPKEHEGMFGPGGFGSESEDSDEEEAVAETDIPDIPDEVRKVHNHINRYIESYFSTFDEDYPKIPDGVRKANNKIKRLNHKASSPVDAYLVHEAVLHALRQEQIRVIELQKSKGAEAAEKQLLVLQQSYLNTSRLRKHQWPEGWGDMMEKAVRERLNEINKGESQAEHEGNASDIDMDDNFNNSSSLTTLDSEVGDDTILPVIRPIQKLRPGYTLLGDKILGYRPMKRYNRYEGQYFTHSAKFFVETPGSEGFKILSGADIGYQAALAYDRLPDHEKNDVGMYLEGVANGALNPDAYDGILSVGAKESVYEMTDRLPETWVQIAVKGDNDPSKAKIIHRSAFRKLVDNADKEIDSFYVEIGVPPPWATTPYPDPCNAVRYMALEYPAPRRRALEHPDRRRLKATYFNREVGSKGYNKANIRSKLAAWPYDGEPESMMHGGGDDRLTRAFEQLTLVVKEQQKEQREYRELLKSALPALIEDR</sequence>
<comment type="caution">
    <text evidence="3">The sequence shown here is derived from an EMBL/GenBank/DDBJ whole genome shotgun (WGS) entry which is preliminary data.</text>
</comment>
<feature type="region of interest" description="Disordered" evidence="1">
    <location>
        <begin position="391"/>
        <end position="419"/>
    </location>
</feature>
<feature type="region of interest" description="Disordered" evidence="1">
    <location>
        <begin position="1"/>
        <end position="32"/>
    </location>
</feature>